<organism evidence="13 14">
    <name type="scientific">Eiseniibacteriota bacterium</name>
    <dbReference type="NCBI Taxonomy" id="2212470"/>
    <lineage>
        <taxon>Bacteria</taxon>
        <taxon>Candidatus Eiseniibacteriota</taxon>
    </lineage>
</organism>
<evidence type="ECO:0000256" key="9">
    <source>
        <dbReference type="HAMAP-Rule" id="MF_01808"/>
    </source>
</evidence>
<feature type="active site" evidence="9">
    <location>
        <position position="278"/>
    </location>
</feature>
<evidence type="ECO:0000256" key="5">
    <source>
        <dbReference type="ARBA" id="ARBA00022908"/>
    </source>
</evidence>
<evidence type="ECO:0000256" key="6">
    <source>
        <dbReference type="ARBA" id="ARBA00023125"/>
    </source>
</evidence>
<dbReference type="InterPro" id="IPR004107">
    <property type="entry name" value="Integrase_SAM-like_N"/>
</dbReference>
<dbReference type="NCBIfam" id="NF001399">
    <property type="entry name" value="PRK00283.1"/>
    <property type="match status" value="1"/>
</dbReference>
<dbReference type="HAMAP" id="MF_01808">
    <property type="entry name" value="Recomb_XerC_XerD"/>
    <property type="match status" value="1"/>
</dbReference>
<evidence type="ECO:0000259" key="11">
    <source>
        <dbReference type="PROSITE" id="PS51898"/>
    </source>
</evidence>
<dbReference type="GO" id="GO:0051301">
    <property type="term" value="P:cell division"/>
    <property type="evidence" value="ECO:0007669"/>
    <property type="project" value="UniProtKB-KW"/>
</dbReference>
<keyword evidence="3 9" id="KW-0132">Cell division</keyword>
<dbReference type="GO" id="GO:0007059">
    <property type="term" value="P:chromosome segregation"/>
    <property type="evidence" value="ECO:0007669"/>
    <property type="project" value="UniProtKB-UniRule"/>
</dbReference>
<dbReference type="GO" id="GO:0009037">
    <property type="term" value="F:tyrosine-based site-specific recombinase activity"/>
    <property type="evidence" value="ECO:0007669"/>
    <property type="project" value="UniProtKB-UniRule"/>
</dbReference>
<evidence type="ECO:0000256" key="7">
    <source>
        <dbReference type="ARBA" id="ARBA00023172"/>
    </source>
</evidence>
<comment type="similarity">
    <text evidence="9">Belongs to the 'phage' integrase family. XerC subfamily.</text>
</comment>
<dbReference type="InterPro" id="IPR013762">
    <property type="entry name" value="Integrase-like_cat_sf"/>
</dbReference>
<gene>
    <name evidence="9" type="primary">xerC</name>
    <name evidence="13" type="ORF">FJY75_11020</name>
</gene>
<dbReference type="SUPFAM" id="SSF47823">
    <property type="entry name" value="lambda integrase-like, N-terminal domain"/>
    <property type="match status" value="1"/>
</dbReference>
<feature type="active site" evidence="9">
    <location>
        <position position="178"/>
    </location>
</feature>
<sequence length="332" mass="35950">MGGSARLPLASGVGEREADSRPRGPESGLPAPAREALEGFLFHLALVRGASPHTVSAYRGDLVSLLRHLSARGLPGPAEADEGQLRAYLIALHERGRRAAGVARARSAIKTFFAFLADEGVVREDPACDLPAPAGWRRLPRALGRDEATRLVESVAGGAALDLRDRALLECAYGTGARVSELLGLRLDDCRWEERLLRFAGKGGRIRLVPAGEPALRALLAYIDLGRPLLAARRGGAGPAPETIFLNARGGTLSRMGFWKILGRRAREAGLAERIHPHLLRHTYATHLLHGGASLRVVQELLGHARLSTTQIYTSVDEAYLQSMHRRYHPRG</sequence>
<dbReference type="InterPro" id="IPR010998">
    <property type="entry name" value="Integrase_recombinase_N"/>
</dbReference>
<dbReference type="InterPro" id="IPR011010">
    <property type="entry name" value="DNA_brk_join_enz"/>
</dbReference>
<reference evidence="13" key="1">
    <citation type="submission" date="2019-03" db="EMBL/GenBank/DDBJ databases">
        <title>Lake Tanganyika Metagenome-Assembled Genomes (MAGs).</title>
        <authorList>
            <person name="Tran P."/>
        </authorList>
    </citation>
    <scope>NUCLEOTIDE SEQUENCE</scope>
    <source>
        <strain evidence="13">M_DeepCast_400m_m2_100</strain>
    </source>
</reference>
<dbReference type="PROSITE" id="PS51898">
    <property type="entry name" value="TYR_RECOMBINASE"/>
    <property type="match status" value="1"/>
</dbReference>
<dbReference type="Gene3D" id="1.10.150.130">
    <property type="match status" value="1"/>
</dbReference>
<keyword evidence="4 9" id="KW-0159">Chromosome partition</keyword>
<dbReference type="PANTHER" id="PTHR30349:SF81">
    <property type="entry name" value="TYROSINE RECOMBINASE XERC"/>
    <property type="match status" value="1"/>
</dbReference>
<accession>A0A937XAR6</accession>
<comment type="function">
    <text evidence="9">Site-specific tyrosine recombinase, which acts by catalyzing the cutting and rejoining of the recombining DNA molecules. The XerC-XerD complex is essential to convert dimers of the bacterial chromosome into monomers to permit their segregation at cell division. It also contributes to the segregational stability of plasmids.</text>
</comment>
<feature type="active site" evidence="9">
    <location>
        <position position="304"/>
    </location>
</feature>
<dbReference type="InterPro" id="IPR002104">
    <property type="entry name" value="Integrase_catalytic"/>
</dbReference>
<dbReference type="Pfam" id="PF00589">
    <property type="entry name" value="Phage_integrase"/>
    <property type="match status" value="1"/>
</dbReference>
<evidence type="ECO:0000313" key="14">
    <source>
        <dbReference type="Proteomes" id="UP000748308"/>
    </source>
</evidence>
<keyword evidence="5 9" id="KW-0229">DNA integration</keyword>
<dbReference type="Pfam" id="PF02899">
    <property type="entry name" value="Phage_int_SAM_1"/>
    <property type="match status" value="1"/>
</dbReference>
<evidence type="ECO:0000259" key="12">
    <source>
        <dbReference type="PROSITE" id="PS51900"/>
    </source>
</evidence>
<proteinExistence type="inferred from homology"/>
<feature type="region of interest" description="Disordered" evidence="10">
    <location>
        <begin position="1"/>
        <end position="30"/>
    </location>
</feature>
<dbReference type="Proteomes" id="UP000748308">
    <property type="component" value="Unassembled WGS sequence"/>
</dbReference>
<keyword evidence="2 9" id="KW-0963">Cytoplasm</keyword>
<feature type="domain" description="Core-binding (CB)" evidence="12">
    <location>
        <begin position="31"/>
        <end position="117"/>
    </location>
</feature>
<dbReference type="GO" id="GO:0003677">
    <property type="term" value="F:DNA binding"/>
    <property type="evidence" value="ECO:0007669"/>
    <property type="project" value="UniProtKB-UniRule"/>
</dbReference>
<evidence type="ECO:0000256" key="8">
    <source>
        <dbReference type="ARBA" id="ARBA00023306"/>
    </source>
</evidence>
<evidence type="ECO:0000256" key="2">
    <source>
        <dbReference type="ARBA" id="ARBA00022490"/>
    </source>
</evidence>
<keyword evidence="6 9" id="KW-0238">DNA-binding</keyword>
<dbReference type="EMBL" id="VGIY01000337">
    <property type="protein sequence ID" value="MBM3318370.1"/>
    <property type="molecule type" value="Genomic_DNA"/>
</dbReference>
<keyword evidence="7 9" id="KW-0233">DNA recombination</keyword>
<feature type="active site" evidence="9">
    <location>
        <position position="202"/>
    </location>
</feature>
<dbReference type="Gene3D" id="1.10.443.10">
    <property type="entry name" value="Intergrase catalytic core"/>
    <property type="match status" value="1"/>
</dbReference>
<keyword evidence="8 9" id="KW-0131">Cell cycle</keyword>
<comment type="subcellular location">
    <subcellularLocation>
        <location evidence="1 9">Cytoplasm</location>
    </subcellularLocation>
</comment>
<evidence type="ECO:0000256" key="3">
    <source>
        <dbReference type="ARBA" id="ARBA00022618"/>
    </source>
</evidence>
<name>A0A937XAR6_UNCEI</name>
<dbReference type="InterPro" id="IPR023009">
    <property type="entry name" value="Tyrosine_recombinase_XerC/XerD"/>
</dbReference>
<evidence type="ECO:0000256" key="4">
    <source>
        <dbReference type="ARBA" id="ARBA00022829"/>
    </source>
</evidence>
<dbReference type="PROSITE" id="PS51900">
    <property type="entry name" value="CB"/>
    <property type="match status" value="1"/>
</dbReference>
<dbReference type="SUPFAM" id="SSF56349">
    <property type="entry name" value="DNA breaking-rejoining enzymes"/>
    <property type="match status" value="1"/>
</dbReference>
<dbReference type="GO" id="GO:0006313">
    <property type="term" value="P:DNA transposition"/>
    <property type="evidence" value="ECO:0007669"/>
    <property type="project" value="UniProtKB-UniRule"/>
</dbReference>
<evidence type="ECO:0000313" key="13">
    <source>
        <dbReference type="EMBL" id="MBM3318370.1"/>
    </source>
</evidence>
<protein>
    <recommendedName>
        <fullName evidence="9">Tyrosine recombinase XerC</fullName>
    </recommendedName>
</protein>
<feature type="domain" description="Tyr recombinase" evidence="11">
    <location>
        <begin position="138"/>
        <end position="326"/>
    </location>
</feature>
<evidence type="ECO:0000256" key="1">
    <source>
        <dbReference type="ARBA" id="ARBA00004496"/>
    </source>
</evidence>
<dbReference type="AlphaFoldDB" id="A0A937XAR6"/>
<comment type="caution">
    <text evidence="13">The sequence shown here is derived from an EMBL/GenBank/DDBJ whole genome shotgun (WGS) entry which is preliminary data.</text>
</comment>
<dbReference type="GO" id="GO:0005737">
    <property type="term" value="C:cytoplasm"/>
    <property type="evidence" value="ECO:0007669"/>
    <property type="project" value="UniProtKB-SubCell"/>
</dbReference>
<dbReference type="InterPro" id="IPR044068">
    <property type="entry name" value="CB"/>
</dbReference>
<evidence type="ECO:0000256" key="10">
    <source>
        <dbReference type="SAM" id="MobiDB-lite"/>
    </source>
</evidence>
<feature type="active site" evidence="9">
    <location>
        <position position="281"/>
    </location>
</feature>
<dbReference type="InterPro" id="IPR050090">
    <property type="entry name" value="Tyrosine_recombinase_XerCD"/>
</dbReference>
<dbReference type="CDD" id="cd00798">
    <property type="entry name" value="INT_XerDC_C"/>
    <property type="match status" value="1"/>
</dbReference>
<comment type="subunit">
    <text evidence="9">Forms a cyclic heterotetrameric complex composed of two molecules of XerC and two molecules of XerD.</text>
</comment>
<feature type="active site" description="O-(3'-phospho-DNA)-tyrosine intermediate" evidence="9">
    <location>
        <position position="313"/>
    </location>
</feature>
<feature type="compositionally biased region" description="Basic and acidic residues" evidence="10">
    <location>
        <begin position="14"/>
        <end position="24"/>
    </location>
</feature>
<dbReference type="PANTHER" id="PTHR30349">
    <property type="entry name" value="PHAGE INTEGRASE-RELATED"/>
    <property type="match status" value="1"/>
</dbReference>